<evidence type="ECO:0000256" key="2">
    <source>
        <dbReference type="ARBA" id="ARBA00012962"/>
    </source>
</evidence>
<evidence type="ECO:0000313" key="12">
    <source>
        <dbReference type="EMBL" id="PKR85140.1"/>
    </source>
</evidence>
<keyword evidence="5 8" id="KW-0560">Oxidoreductase</keyword>
<evidence type="ECO:0000256" key="1">
    <source>
        <dbReference type="ARBA" id="ARBA00004871"/>
    </source>
</evidence>
<feature type="binding site" evidence="8">
    <location>
        <position position="102"/>
    </location>
    <ligand>
        <name>shikimate</name>
        <dbReference type="ChEBI" id="CHEBI:36208"/>
    </ligand>
</feature>
<evidence type="ECO:0000256" key="7">
    <source>
        <dbReference type="ARBA" id="ARBA00049442"/>
    </source>
</evidence>
<dbReference type="SUPFAM" id="SSF51735">
    <property type="entry name" value="NAD(P)-binding Rossmann-fold domains"/>
    <property type="match status" value="1"/>
</dbReference>
<protein>
    <recommendedName>
        <fullName evidence="2 8">Shikimate dehydrogenase (NADP(+))</fullName>
        <shortName evidence="8">SDH</shortName>
        <ecNumber evidence="2 8">1.1.1.25</ecNumber>
    </recommendedName>
</protein>
<dbReference type="SUPFAM" id="SSF53223">
    <property type="entry name" value="Aminoacid dehydrogenase-like, N-terminal domain"/>
    <property type="match status" value="1"/>
</dbReference>
<dbReference type="EMBL" id="PIQO01000006">
    <property type="protein sequence ID" value="PKR85140.1"/>
    <property type="molecule type" value="Genomic_DNA"/>
</dbReference>
<feature type="binding site" evidence="8">
    <location>
        <position position="219"/>
    </location>
    <ligand>
        <name>NADP(+)</name>
        <dbReference type="ChEBI" id="CHEBI:58349"/>
    </ligand>
</feature>
<feature type="binding site" evidence="8">
    <location>
        <begin position="127"/>
        <end position="131"/>
    </location>
    <ligand>
        <name>NADP(+)</name>
        <dbReference type="ChEBI" id="CHEBI:58349"/>
    </ligand>
</feature>
<dbReference type="Gene3D" id="3.40.50.720">
    <property type="entry name" value="NAD(P)-binding Rossmann-like Domain"/>
    <property type="match status" value="1"/>
</dbReference>
<feature type="active site" description="Proton acceptor" evidence="8">
    <location>
        <position position="66"/>
    </location>
</feature>
<evidence type="ECO:0000256" key="4">
    <source>
        <dbReference type="ARBA" id="ARBA00022857"/>
    </source>
</evidence>
<comment type="function">
    <text evidence="8">Involved in the biosynthesis of the chorismate, which leads to the biosynthesis of aromatic amino acids. Catalyzes the reversible NADPH linked reduction of 3-dehydroshikimate (DHSA) to yield shikimate (SA).</text>
</comment>
<dbReference type="InterPro" id="IPR013708">
    <property type="entry name" value="Shikimate_DH-bd_N"/>
</dbReference>
<comment type="caution">
    <text evidence="8">Lacks conserved residue(s) required for the propagation of feature annotation.</text>
</comment>
<dbReference type="InterPro" id="IPR006151">
    <property type="entry name" value="Shikm_DH/Glu-tRNA_Rdtase"/>
</dbReference>
<dbReference type="InterPro" id="IPR041121">
    <property type="entry name" value="SDH_C"/>
</dbReference>
<dbReference type="InterPro" id="IPR046346">
    <property type="entry name" value="Aminoacid_DH-like_N_sf"/>
</dbReference>
<dbReference type="Gene3D" id="3.40.50.10860">
    <property type="entry name" value="Leucine Dehydrogenase, chain A, domain 1"/>
    <property type="match status" value="1"/>
</dbReference>
<keyword evidence="3 8" id="KW-0028">Amino-acid biosynthesis</keyword>
<proteinExistence type="inferred from homology"/>
<reference evidence="12 13" key="1">
    <citation type="submission" date="2017-11" db="EMBL/GenBank/DDBJ databases">
        <title>Bacillus camelliae sp. nov., isolated from pu'er tea.</title>
        <authorList>
            <person name="Niu L."/>
        </authorList>
    </citation>
    <scope>NUCLEOTIDE SEQUENCE [LARGE SCALE GENOMIC DNA]</scope>
    <source>
        <strain evidence="12 13">7578-1</strain>
    </source>
</reference>
<feature type="domain" description="Quinate/shikimate 5-dehydrogenase/glutamyl-tRNA reductase" evidence="9">
    <location>
        <begin position="116"/>
        <end position="193"/>
    </location>
</feature>
<feature type="binding site" evidence="8">
    <location>
        <begin position="15"/>
        <end position="17"/>
    </location>
    <ligand>
        <name>shikimate</name>
        <dbReference type="ChEBI" id="CHEBI:36208"/>
    </ligand>
</feature>
<comment type="subunit">
    <text evidence="8">Homodimer.</text>
</comment>
<feature type="domain" description="Shikimate dehydrogenase substrate binding N-terminal" evidence="10">
    <location>
        <begin position="7"/>
        <end position="89"/>
    </location>
</feature>
<keyword evidence="13" id="KW-1185">Reference proteome</keyword>
<dbReference type="NCBIfam" id="TIGR00507">
    <property type="entry name" value="aroE"/>
    <property type="match status" value="1"/>
</dbReference>
<dbReference type="GO" id="GO:0050661">
    <property type="term" value="F:NADP binding"/>
    <property type="evidence" value="ECO:0007669"/>
    <property type="project" value="InterPro"/>
</dbReference>
<gene>
    <name evidence="8 12" type="primary">aroE</name>
    <name evidence="12" type="ORF">CWO92_10285</name>
</gene>
<dbReference type="Pfam" id="PF18317">
    <property type="entry name" value="SDH_C"/>
    <property type="match status" value="1"/>
</dbReference>
<feature type="domain" description="SDH C-terminal" evidence="11">
    <location>
        <begin position="242"/>
        <end position="270"/>
    </location>
</feature>
<organism evidence="12 13">
    <name type="scientific">Heyndrickxia camelliae</name>
    <dbReference type="NCBI Taxonomy" id="1707093"/>
    <lineage>
        <taxon>Bacteria</taxon>
        <taxon>Bacillati</taxon>
        <taxon>Bacillota</taxon>
        <taxon>Bacilli</taxon>
        <taxon>Bacillales</taxon>
        <taxon>Bacillaceae</taxon>
        <taxon>Heyndrickxia</taxon>
    </lineage>
</organism>
<evidence type="ECO:0000256" key="5">
    <source>
        <dbReference type="ARBA" id="ARBA00023002"/>
    </source>
</evidence>
<feature type="binding site" evidence="8">
    <location>
        <position position="62"/>
    </location>
    <ligand>
        <name>shikimate</name>
        <dbReference type="ChEBI" id="CHEBI:36208"/>
    </ligand>
</feature>
<feature type="binding site" evidence="8">
    <location>
        <begin position="151"/>
        <end position="156"/>
    </location>
    <ligand>
        <name>NADP(+)</name>
        <dbReference type="ChEBI" id="CHEBI:58349"/>
    </ligand>
</feature>
<dbReference type="InterPro" id="IPR011342">
    <property type="entry name" value="Shikimate_DH"/>
</dbReference>
<comment type="pathway">
    <text evidence="1 8">Metabolic intermediate biosynthesis; chorismate biosynthesis; chorismate from D-erythrose 4-phosphate and phosphoenolpyruvate: step 4/7.</text>
</comment>
<evidence type="ECO:0000259" key="10">
    <source>
        <dbReference type="Pfam" id="PF08501"/>
    </source>
</evidence>
<dbReference type="CDD" id="cd01065">
    <property type="entry name" value="NAD_bind_Shikimate_DH"/>
    <property type="match status" value="1"/>
</dbReference>
<dbReference type="Proteomes" id="UP000233440">
    <property type="component" value="Unassembled WGS sequence"/>
</dbReference>
<name>A0A2N3LKJ6_9BACI</name>
<dbReference type="Pfam" id="PF01488">
    <property type="entry name" value="Shikimate_DH"/>
    <property type="match status" value="1"/>
</dbReference>
<dbReference type="AlphaFoldDB" id="A0A2N3LKJ6"/>
<feature type="binding site" evidence="8">
    <location>
        <position position="87"/>
    </location>
    <ligand>
        <name>shikimate</name>
        <dbReference type="ChEBI" id="CHEBI:36208"/>
    </ligand>
</feature>
<keyword evidence="6 8" id="KW-0057">Aromatic amino acid biosynthesis</keyword>
<dbReference type="OrthoDB" id="9792692at2"/>
<comment type="catalytic activity">
    <reaction evidence="7 8">
        <text>shikimate + NADP(+) = 3-dehydroshikimate + NADPH + H(+)</text>
        <dbReference type="Rhea" id="RHEA:17737"/>
        <dbReference type="ChEBI" id="CHEBI:15378"/>
        <dbReference type="ChEBI" id="CHEBI:16630"/>
        <dbReference type="ChEBI" id="CHEBI:36208"/>
        <dbReference type="ChEBI" id="CHEBI:57783"/>
        <dbReference type="ChEBI" id="CHEBI:58349"/>
        <dbReference type="EC" id="1.1.1.25"/>
    </reaction>
</comment>
<dbReference type="GO" id="GO:0008652">
    <property type="term" value="P:amino acid biosynthetic process"/>
    <property type="evidence" value="ECO:0007669"/>
    <property type="project" value="UniProtKB-KW"/>
</dbReference>
<evidence type="ECO:0000259" key="11">
    <source>
        <dbReference type="Pfam" id="PF18317"/>
    </source>
</evidence>
<evidence type="ECO:0000256" key="8">
    <source>
        <dbReference type="HAMAP-Rule" id="MF_00222"/>
    </source>
</evidence>
<comment type="caution">
    <text evidence="12">The sequence shown here is derived from an EMBL/GenBank/DDBJ whole genome shotgun (WGS) entry which is preliminary data.</text>
</comment>
<dbReference type="InterPro" id="IPR036291">
    <property type="entry name" value="NAD(P)-bd_dom_sf"/>
</dbReference>
<dbReference type="GO" id="GO:0004764">
    <property type="term" value="F:shikimate 3-dehydrogenase (NADP+) activity"/>
    <property type="evidence" value="ECO:0007669"/>
    <property type="project" value="UniProtKB-UniRule"/>
</dbReference>
<keyword evidence="4 8" id="KW-0521">NADP</keyword>
<dbReference type="UniPathway" id="UPA00053">
    <property type="reaction ID" value="UER00087"/>
</dbReference>
<feature type="binding site" evidence="8">
    <location>
        <position position="242"/>
    </location>
    <ligand>
        <name>NADP(+)</name>
        <dbReference type="ChEBI" id="CHEBI:58349"/>
    </ligand>
</feature>
<dbReference type="EC" id="1.1.1.25" evidence="2 8"/>
<dbReference type="GO" id="GO:0009423">
    <property type="term" value="P:chorismate biosynthetic process"/>
    <property type="evidence" value="ECO:0007669"/>
    <property type="project" value="UniProtKB-UniRule"/>
</dbReference>
<dbReference type="GO" id="GO:0019632">
    <property type="term" value="P:shikimate metabolic process"/>
    <property type="evidence" value="ECO:0007669"/>
    <property type="project" value="InterPro"/>
</dbReference>
<dbReference type="RefSeq" id="WP_101354119.1">
    <property type="nucleotide sequence ID" value="NZ_PIQO01000006.1"/>
</dbReference>
<sequence length="279" mass="30696">MKKLFGVIGDPISHTMSPMMHNDAFENLKINGYYHAFRISPMDLETAVKGMKAIGVEGFNVTIPHKTSILPFLDRIDQLAQAIGAVNTVVREGNDFVGYNSDGLGFIRSLQDGWKKDFKNEKTLIIGAGGAAKAIFYSLASSGVDKIDICNRTPAKAQALVDYCPFHCETNILSLNEASEQLAEYTLVIQTTSIGMSPNIQEIPISLENLMPHTHAVDIIYNPLETKFLCEAKQKGATTQNGIGMFVHQGAVAFEKWTGMKPDIIRMEHKVLQHLGGLK</sequence>
<accession>A0A2N3LKJ6</accession>
<evidence type="ECO:0000256" key="3">
    <source>
        <dbReference type="ARBA" id="ARBA00022605"/>
    </source>
</evidence>
<evidence type="ECO:0000256" key="6">
    <source>
        <dbReference type="ARBA" id="ARBA00023141"/>
    </source>
</evidence>
<dbReference type="InterPro" id="IPR022893">
    <property type="entry name" value="Shikimate_DH_fam"/>
</dbReference>
<dbReference type="Pfam" id="PF08501">
    <property type="entry name" value="Shikimate_dh_N"/>
    <property type="match status" value="1"/>
</dbReference>
<dbReference type="NCBIfam" id="NF001319">
    <property type="entry name" value="PRK00258.3-3"/>
    <property type="match status" value="1"/>
</dbReference>
<feature type="binding site" evidence="8">
    <location>
        <position position="221"/>
    </location>
    <ligand>
        <name>shikimate</name>
        <dbReference type="ChEBI" id="CHEBI:36208"/>
    </ligand>
</feature>
<comment type="similarity">
    <text evidence="8">Belongs to the shikimate dehydrogenase family.</text>
</comment>
<dbReference type="HAMAP" id="MF_00222">
    <property type="entry name" value="Shikimate_DH_AroE"/>
    <property type="match status" value="1"/>
</dbReference>
<evidence type="ECO:0000259" key="9">
    <source>
        <dbReference type="Pfam" id="PF01488"/>
    </source>
</evidence>
<dbReference type="PANTHER" id="PTHR21089">
    <property type="entry name" value="SHIKIMATE DEHYDROGENASE"/>
    <property type="match status" value="1"/>
</dbReference>
<dbReference type="GO" id="GO:0009073">
    <property type="term" value="P:aromatic amino acid family biosynthetic process"/>
    <property type="evidence" value="ECO:0007669"/>
    <property type="project" value="UniProtKB-KW"/>
</dbReference>
<feature type="binding site" evidence="8">
    <location>
        <position position="249"/>
    </location>
    <ligand>
        <name>shikimate</name>
        <dbReference type="ChEBI" id="CHEBI:36208"/>
    </ligand>
</feature>
<evidence type="ECO:0000313" key="13">
    <source>
        <dbReference type="Proteomes" id="UP000233440"/>
    </source>
</evidence>
<dbReference type="GO" id="GO:0005829">
    <property type="term" value="C:cytosol"/>
    <property type="evidence" value="ECO:0007669"/>
    <property type="project" value="TreeGrafter"/>
</dbReference>
<dbReference type="PANTHER" id="PTHR21089:SF1">
    <property type="entry name" value="BIFUNCTIONAL 3-DEHYDROQUINATE DEHYDRATASE_SHIKIMATE DEHYDROGENASE, CHLOROPLASTIC"/>
    <property type="match status" value="1"/>
</dbReference>